<evidence type="ECO:0000256" key="2">
    <source>
        <dbReference type="ARBA" id="ARBA00022490"/>
    </source>
</evidence>
<dbReference type="InterPro" id="IPR012094">
    <property type="entry name" value="tRNA_Ile_lys_synt"/>
</dbReference>
<dbReference type="SUPFAM" id="SSF52402">
    <property type="entry name" value="Adenine nucleotide alpha hydrolases-like"/>
    <property type="match status" value="1"/>
</dbReference>
<proteinExistence type="inferred from homology"/>
<evidence type="ECO:0000256" key="1">
    <source>
        <dbReference type="ARBA" id="ARBA00004496"/>
    </source>
</evidence>
<dbReference type="HAMAP" id="MF_01161">
    <property type="entry name" value="tRNA_Ile_lys_synt"/>
    <property type="match status" value="1"/>
</dbReference>
<dbReference type="AlphaFoldDB" id="A0A412PCH2"/>
<dbReference type="NCBIfam" id="TIGR02432">
    <property type="entry name" value="lysidine_TilS_N"/>
    <property type="match status" value="1"/>
</dbReference>
<accession>A0A412PCH2</accession>
<evidence type="ECO:0000256" key="7">
    <source>
        <dbReference type="ARBA" id="ARBA00048539"/>
    </source>
</evidence>
<evidence type="ECO:0000256" key="3">
    <source>
        <dbReference type="ARBA" id="ARBA00022598"/>
    </source>
</evidence>
<keyword evidence="4 8" id="KW-0819">tRNA processing</keyword>
<dbReference type="GO" id="GO:0006400">
    <property type="term" value="P:tRNA modification"/>
    <property type="evidence" value="ECO:0007669"/>
    <property type="project" value="UniProtKB-UniRule"/>
</dbReference>
<dbReference type="Pfam" id="PF11734">
    <property type="entry name" value="TilS_C"/>
    <property type="match status" value="1"/>
</dbReference>
<keyword evidence="3 8" id="KW-0436">Ligase</keyword>
<dbReference type="GO" id="GO:0005737">
    <property type="term" value="C:cytoplasm"/>
    <property type="evidence" value="ECO:0007669"/>
    <property type="project" value="UniProtKB-SubCell"/>
</dbReference>
<comment type="similarity">
    <text evidence="8">Belongs to the tRNA(Ile)-lysidine synthase family.</text>
</comment>
<dbReference type="PANTHER" id="PTHR43033:SF1">
    <property type="entry name" value="TRNA(ILE)-LYSIDINE SYNTHASE-RELATED"/>
    <property type="match status" value="1"/>
</dbReference>
<evidence type="ECO:0000256" key="5">
    <source>
        <dbReference type="ARBA" id="ARBA00022741"/>
    </source>
</evidence>
<dbReference type="InterPro" id="IPR011063">
    <property type="entry name" value="TilS/TtcA_N"/>
</dbReference>
<evidence type="ECO:0000313" key="10">
    <source>
        <dbReference type="EMBL" id="RGT54904.1"/>
    </source>
</evidence>
<keyword evidence="5" id="KW-0547">Nucleotide-binding</keyword>
<evidence type="ECO:0000256" key="4">
    <source>
        <dbReference type="ARBA" id="ARBA00022694"/>
    </source>
</evidence>
<dbReference type="Gene3D" id="3.40.50.620">
    <property type="entry name" value="HUPs"/>
    <property type="match status" value="1"/>
</dbReference>
<dbReference type="SMART" id="SM00977">
    <property type="entry name" value="TilS_C"/>
    <property type="match status" value="1"/>
</dbReference>
<sequence>MEKLQGKWLVAVSSGPDSMALLQICIDAGIDCAVAHINYHHRPEADEEENYIRSFCVKKRIPIFVHNEPFAYTGNFEAAARDLRYRFFVEIVRHEGFQGVLIGHHQDDLLETYIMQESKNIVPEYYGLREEMLMHGVLFKRPLLHVAKEELVRYCKEHQLHYYIDATNLSDEYTRNQIRHQIVEPMTPFERNAYLREIKQRNAVLQERRCRVKTYIRQDKIRLETYRTLPQDDRVTMLRMFVEETPHYSLKHLQGIDHTIMHAGDFMIPLDEFSLVSDGTYLLKYIPEEPYCYVFDSLEELRDVCKEHFYTEKGSPSVFALTLEETDFPIRIRSFHAGDKIQMRFGCKEVHRFFIDRHIPQYQRQTWPIVENAAGEIILVPGLGCNVQHYSTMPNLNVIQY</sequence>
<protein>
    <recommendedName>
        <fullName evidence="8">tRNA(Ile)-lysidine synthase</fullName>
        <ecNumber evidence="8">6.3.4.19</ecNumber>
    </recommendedName>
    <alternativeName>
        <fullName evidence="8">tRNA(Ile)-2-lysyl-cytidine synthase</fullName>
    </alternativeName>
    <alternativeName>
        <fullName evidence="8">tRNA(Ile)-lysidine synthetase</fullName>
    </alternativeName>
</protein>
<comment type="caution">
    <text evidence="10">The sequence shown here is derived from an EMBL/GenBank/DDBJ whole genome shotgun (WGS) entry which is preliminary data.</text>
</comment>
<dbReference type="EMBL" id="QRWX01000003">
    <property type="protein sequence ID" value="RGT54904.1"/>
    <property type="molecule type" value="Genomic_DNA"/>
</dbReference>
<evidence type="ECO:0000256" key="6">
    <source>
        <dbReference type="ARBA" id="ARBA00022840"/>
    </source>
</evidence>
<reference evidence="10 11" key="1">
    <citation type="submission" date="2018-08" db="EMBL/GenBank/DDBJ databases">
        <title>A genome reference for cultivated species of the human gut microbiota.</title>
        <authorList>
            <person name="Zou Y."/>
            <person name="Xue W."/>
            <person name="Luo G."/>
        </authorList>
    </citation>
    <scope>NUCLEOTIDE SEQUENCE [LARGE SCALE GENOMIC DNA]</scope>
    <source>
        <strain evidence="10 11">AF18-46</strain>
    </source>
</reference>
<comment type="catalytic activity">
    <reaction evidence="7 8">
        <text>cytidine(34) in tRNA(Ile2) + L-lysine + ATP = lysidine(34) in tRNA(Ile2) + AMP + diphosphate + H(+)</text>
        <dbReference type="Rhea" id="RHEA:43744"/>
        <dbReference type="Rhea" id="RHEA-COMP:10625"/>
        <dbReference type="Rhea" id="RHEA-COMP:10670"/>
        <dbReference type="ChEBI" id="CHEBI:15378"/>
        <dbReference type="ChEBI" id="CHEBI:30616"/>
        <dbReference type="ChEBI" id="CHEBI:32551"/>
        <dbReference type="ChEBI" id="CHEBI:33019"/>
        <dbReference type="ChEBI" id="CHEBI:82748"/>
        <dbReference type="ChEBI" id="CHEBI:83665"/>
        <dbReference type="ChEBI" id="CHEBI:456215"/>
        <dbReference type="EC" id="6.3.4.19"/>
    </reaction>
</comment>
<comment type="subcellular location">
    <subcellularLocation>
        <location evidence="1 8">Cytoplasm</location>
    </subcellularLocation>
</comment>
<name>A0A412PCH2_9FIRM</name>
<dbReference type="GO" id="GO:0005524">
    <property type="term" value="F:ATP binding"/>
    <property type="evidence" value="ECO:0007669"/>
    <property type="project" value="UniProtKB-KW"/>
</dbReference>
<dbReference type="InterPro" id="IPR014729">
    <property type="entry name" value="Rossmann-like_a/b/a_fold"/>
</dbReference>
<feature type="domain" description="Lysidine-tRNA(Ile) synthetase C-terminal" evidence="9">
    <location>
        <begin position="330"/>
        <end position="401"/>
    </location>
</feature>
<evidence type="ECO:0000313" key="11">
    <source>
        <dbReference type="Proteomes" id="UP000284731"/>
    </source>
</evidence>
<dbReference type="PANTHER" id="PTHR43033">
    <property type="entry name" value="TRNA(ILE)-LYSIDINE SYNTHASE-RELATED"/>
    <property type="match status" value="1"/>
</dbReference>
<dbReference type="InterPro" id="IPR012795">
    <property type="entry name" value="tRNA_Ile_lys_synt_N"/>
</dbReference>
<dbReference type="GO" id="GO:0032267">
    <property type="term" value="F:tRNA(Ile)-lysidine synthase activity"/>
    <property type="evidence" value="ECO:0007669"/>
    <property type="project" value="UniProtKB-EC"/>
</dbReference>
<dbReference type="Pfam" id="PF01171">
    <property type="entry name" value="ATP_bind_3"/>
    <property type="match status" value="1"/>
</dbReference>
<dbReference type="SUPFAM" id="SSF56037">
    <property type="entry name" value="PheT/TilS domain"/>
    <property type="match status" value="1"/>
</dbReference>
<dbReference type="Proteomes" id="UP000284731">
    <property type="component" value="Unassembled WGS sequence"/>
</dbReference>
<evidence type="ECO:0000256" key="8">
    <source>
        <dbReference type="HAMAP-Rule" id="MF_01161"/>
    </source>
</evidence>
<dbReference type="CDD" id="cd01992">
    <property type="entry name" value="TilS_N"/>
    <property type="match status" value="1"/>
</dbReference>
<evidence type="ECO:0000259" key="9">
    <source>
        <dbReference type="SMART" id="SM00977"/>
    </source>
</evidence>
<keyword evidence="2 8" id="KW-0963">Cytoplasm</keyword>
<keyword evidence="6" id="KW-0067">ATP-binding</keyword>
<dbReference type="RefSeq" id="WP_118764967.1">
    <property type="nucleotide sequence ID" value="NZ_CABJCF010000003.1"/>
</dbReference>
<dbReference type="InterPro" id="IPR012796">
    <property type="entry name" value="Lysidine-tRNA-synth_C"/>
</dbReference>
<gene>
    <name evidence="8 10" type="primary">tilS</name>
    <name evidence="10" type="ORF">DWX20_06965</name>
</gene>
<organism evidence="10 11">
    <name type="scientific">Solobacterium moorei</name>
    <dbReference type="NCBI Taxonomy" id="102148"/>
    <lineage>
        <taxon>Bacteria</taxon>
        <taxon>Bacillati</taxon>
        <taxon>Bacillota</taxon>
        <taxon>Erysipelotrichia</taxon>
        <taxon>Erysipelotrichales</taxon>
        <taxon>Erysipelotrichaceae</taxon>
        <taxon>Solobacterium</taxon>
    </lineage>
</organism>
<dbReference type="EC" id="6.3.4.19" evidence="8"/>
<comment type="caution">
    <text evidence="8">Lacks conserved residue(s) required for the propagation of feature annotation.</text>
</comment>
<comment type="function">
    <text evidence="8">Ligates lysine onto the cytidine present at position 34 of the AUA codon-specific tRNA(Ile) that contains the anticodon CAU, in an ATP-dependent manner. Cytidine is converted to lysidine, thus changing the amino acid specificity of the tRNA from methionine to isoleucine.</text>
</comment>
<dbReference type="NCBIfam" id="TIGR02433">
    <property type="entry name" value="lysidine_TilS_C"/>
    <property type="match status" value="1"/>
</dbReference>